<protein>
    <submittedName>
        <fullName evidence="1">Uncharacterized protein</fullName>
    </submittedName>
</protein>
<sequence length="532" mass="59826">MACLRVLLLPMRATREVNCARIVGKYLGQLQLSHHDFLTWIHLRIDEWRETGSANYDLQQLVCTILLNADDKLGSLLASKYFIVHGELQKNHFMSHDEARALLSTTFLMADLARIEHLSGAQISRLLTGRGYGLQFSRQSVNDVIGALGLGCMLSVEKLKTLYLSDSSNELAYFSDSDIGLAASTVESAAHRLGFNKSLKDALTTLAPAEELSRYSPYLQILHYQCSIAEYYDHAVTDMYEFSPRGIAALWLFGQYPDILSQAGNPFLNNAKSVEAIDSSWVRSKKLRDRPGAKALFEVLDGLNDMQFAPRRELAKILRLWLHRIMRLTAPYSVNIPENFTQTEIANLLQGIAKGNSKTFGVLEQRIIDVLAAVEHPQSDGWRSRGLGDSVNTTNVSKRKVGDCDFQHADSRLIVAYEAHGGELTDVYVHEHLRTISKSLKSRNQELEGIADLADWTIEVVFVAHRLAVSSLFETTLIEGIRINLEFITFKDFISSAHPDIAEWEKNFLTPIRETRTPNEVRLTLLKLSECA</sequence>
<proteinExistence type="predicted"/>
<reference evidence="1 2" key="1">
    <citation type="submission" date="2012-09" db="EMBL/GenBank/DDBJ databases">
        <title>The Genome Sequence of Massilia timonae CCUG 45783.</title>
        <authorList>
            <consortium name="The Broad Institute Genome Sequencing Platform"/>
            <person name="Earl A."/>
            <person name="Ward D."/>
            <person name="Feldgarden M."/>
            <person name="Gevers D."/>
            <person name="Huys G."/>
            <person name="Walker B."/>
            <person name="Young S.K."/>
            <person name="Zeng Q."/>
            <person name="Gargeya S."/>
            <person name="Fitzgerald M."/>
            <person name="Haas B."/>
            <person name="Abouelleil A."/>
            <person name="Alvarado L."/>
            <person name="Arachchi H.M."/>
            <person name="Berlin A.M."/>
            <person name="Chapman S.B."/>
            <person name="Goldberg J."/>
            <person name="Griggs A."/>
            <person name="Gujja S."/>
            <person name="Hansen M."/>
            <person name="Howarth C."/>
            <person name="Imamovic A."/>
            <person name="Larimer J."/>
            <person name="McCowen C."/>
            <person name="Montmayeur A."/>
            <person name="Murphy C."/>
            <person name="Neiman D."/>
            <person name="Pearson M."/>
            <person name="Priest M."/>
            <person name="Roberts A."/>
            <person name="Saif S."/>
            <person name="Shea T."/>
            <person name="Sisk P."/>
            <person name="Sykes S."/>
            <person name="Wortman J."/>
            <person name="Nusbaum C."/>
            <person name="Birren B."/>
        </authorList>
    </citation>
    <scope>NUCLEOTIDE SEQUENCE [LARGE SCALE GENOMIC DNA]</scope>
    <source>
        <strain evidence="1 2">CCUG 45783</strain>
    </source>
</reference>
<dbReference type="AlphaFoldDB" id="K9E3A0"/>
<evidence type="ECO:0000313" key="1">
    <source>
        <dbReference type="EMBL" id="EKU83890.1"/>
    </source>
</evidence>
<dbReference type="eggNOG" id="ENOG503498G">
    <property type="taxonomic scope" value="Bacteria"/>
</dbReference>
<dbReference type="RefSeq" id="WP_005664564.1">
    <property type="nucleotide sequence ID" value="NZ_JH992922.1"/>
</dbReference>
<evidence type="ECO:0000313" key="2">
    <source>
        <dbReference type="Proteomes" id="UP000009874"/>
    </source>
</evidence>
<accession>K9E3A0</accession>
<dbReference type="HOGENOM" id="CLU_511730_0_0_4"/>
<dbReference type="Proteomes" id="UP000009874">
    <property type="component" value="Unassembled WGS sequence"/>
</dbReference>
<dbReference type="EMBL" id="AGZI01000009">
    <property type="protein sequence ID" value="EKU83890.1"/>
    <property type="molecule type" value="Genomic_DNA"/>
</dbReference>
<comment type="caution">
    <text evidence="1">The sequence shown here is derived from an EMBL/GenBank/DDBJ whole genome shotgun (WGS) entry which is preliminary data.</text>
</comment>
<keyword evidence="2" id="KW-1185">Reference proteome</keyword>
<organism evidence="1 2">
    <name type="scientific">Massilia timonae CCUG 45783</name>
    <dbReference type="NCBI Taxonomy" id="883126"/>
    <lineage>
        <taxon>Bacteria</taxon>
        <taxon>Pseudomonadati</taxon>
        <taxon>Pseudomonadota</taxon>
        <taxon>Betaproteobacteria</taxon>
        <taxon>Burkholderiales</taxon>
        <taxon>Oxalobacteraceae</taxon>
        <taxon>Telluria group</taxon>
        <taxon>Massilia</taxon>
    </lineage>
</organism>
<name>K9E3A0_9BURK</name>
<dbReference type="OrthoDB" id="7787231at2"/>
<gene>
    <name evidence="1" type="ORF">HMPREF9710_01069</name>
</gene>
<dbReference type="PATRIC" id="fig|883126.3.peg.1079"/>